<dbReference type="InterPro" id="IPR035909">
    <property type="entry name" value="CheB_C"/>
</dbReference>
<proteinExistence type="predicted"/>
<dbReference type="GO" id="GO:0005737">
    <property type="term" value="C:cytoplasm"/>
    <property type="evidence" value="ECO:0007669"/>
    <property type="project" value="InterPro"/>
</dbReference>
<dbReference type="Proteomes" id="UP000304900">
    <property type="component" value="Unassembled WGS sequence"/>
</dbReference>
<feature type="active site" evidence="4">
    <location>
        <position position="137"/>
    </location>
</feature>
<keyword evidence="1 4" id="KW-0378">Hydrolase</keyword>
<dbReference type="SUPFAM" id="SSF52738">
    <property type="entry name" value="Methylesterase CheB, C-terminal domain"/>
    <property type="match status" value="1"/>
</dbReference>
<dbReference type="GO" id="GO:0008984">
    <property type="term" value="F:protein-glutamate methylesterase activity"/>
    <property type="evidence" value="ECO:0007669"/>
    <property type="project" value="UniProtKB-EC"/>
</dbReference>
<protein>
    <recommendedName>
        <fullName evidence="2">protein-glutamate methylesterase</fullName>
        <ecNumber evidence="2">3.1.1.61</ecNumber>
    </recommendedName>
</protein>
<feature type="domain" description="CheB-type methylesterase" evidence="5">
    <location>
        <begin position="8"/>
        <end position="195"/>
    </location>
</feature>
<dbReference type="Gene3D" id="3.40.50.180">
    <property type="entry name" value="Methylesterase CheB, C-terminal domain"/>
    <property type="match status" value="1"/>
</dbReference>
<accession>A0A4U6CV47</accession>
<evidence type="ECO:0000256" key="2">
    <source>
        <dbReference type="ARBA" id="ARBA00039140"/>
    </source>
</evidence>
<evidence type="ECO:0000256" key="4">
    <source>
        <dbReference type="PROSITE-ProRule" id="PRU00050"/>
    </source>
</evidence>
<dbReference type="GO" id="GO:0000156">
    <property type="term" value="F:phosphorelay response regulator activity"/>
    <property type="evidence" value="ECO:0007669"/>
    <property type="project" value="InterPro"/>
</dbReference>
<evidence type="ECO:0000313" key="6">
    <source>
        <dbReference type="EMBL" id="TKT87461.1"/>
    </source>
</evidence>
<comment type="caution">
    <text evidence="6">The sequence shown here is derived from an EMBL/GenBank/DDBJ whole genome shotgun (WGS) entry which is preliminary data.</text>
</comment>
<name>A0A4U6CV47_9BACT</name>
<dbReference type="EC" id="3.1.1.61" evidence="2"/>
<keyword evidence="7" id="KW-1185">Reference proteome</keyword>
<dbReference type="AlphaFoldDB" id="A0A4U6CV47"/>
<dbReference type="GO" id="GO:0006935">
    <property type="term" value="P:chemotaxis"/>
    <property type="evidence" value="ECO:0007669"/>
    <property type="project" value="UniProtKB-UniRule"/>
</dbReference>
<organism evidence="6 7">
    <name type="scientific">Dyadobacter frigoris</name>
    <dbReference type="NCBI Taxonomy" id="2576211"/>
    <lineage>
        <taxon>Bacteria</taxon>
        <taxon>Pseudomonadati</taxon>
        <taxon>Bacteroidota</taxon>
        <taxon>Cytophagia</taxon>
        <taxon>Cytophagales</taxon>
        <taxon>Spirosomataceae</taxon>
        <taxon>Dyadobacter</taxon>
    </lineage>
</organism>
<dbReference type="EMBL" id="SZVO01000019">
    <property type="protein sequence ID" value="TKT87461.1"/>
    <property type="molecule type" value="Genomic_DNA"/>
</dbReference>
<sequence length="197" mass="21679">MTELNPNPLNLVLMGGSSGSFVIFEQIVKLATRPLSCAVIFVIHRGKSSLANLPHLFKAKTKVRMEEPEHLDPVVNDCIYFAVPDYHLLVGPDARFYLDDTDKDFFSRPSIDATFISAAQSGIKIRAAMLFSGASKDGASGLKLIAEKGFATYVQNPDFAEVPRMPAEAISQYGGHQILNEKNIFEEISSVLYSYST</sequence>
<dbReference type="PROSITE" id="PS50122">
    <property type="entry name" value="CHEB"/>
    <property type="match status" value="1"/>
</dbReference>
<dbReference type="PANTHER" id="PTHR42872">
    <property type="entry name" value="PROTEIN-GLUTAMATE METHYLESTERASE/PROTEIN-GLUTAMINE GLUTAMINASE"/>
    <property type="match status" value="1"/>
</dbReference>
<keyword evidence="4" id="KW-0145">Chemotaxis</keyword>
<dbReference type="RefSeq" id="WP_137343626.1">
    <property type="nucleotide sequence ID" value="NZ_SZVO01000019.1"/>
</dbReference>
<reference evidence="6 7" key="1">
    <citation type="submission" date="2019-05" db="EMBL/GenBank/DDBJ databases">
        <title>Dyadobacter AR-3-8 sp. nov., isolated from arctic soil.</title>
        <authorList>
            <person name="Chaudhary D.K."/>
        </authorList>
    </citation>
    <scope>NUCLEOTIDE SEQUENCE [LARGE SCALE GENOMIC DNA]</scope>
    <source>
        <strain evidence="6 7">AR-3-8</strain>
    </source>
</reference>
<evidence type="ECO:0000259" key="5">
    <source>
        <dbReference type="PROSITE" id="PS50122"/>
    </source>
</evidence>
<feature type="active site" evidence="4">
    <location>
        <position position="17"/>
    </location>
</feature>
<feature type="active site" evidence="4">
    <location>
        <position position="44"/>
    </location>
</feature>
<dbReference type="Pfam" id="PF01339">
    <property type="entry name" value="CheB_methylest"/>
    <property type="match status" value="1"/>
</dbReference>
<gene>
    <name evidence="6" type="ORF">FDK13_29535</name>
</gene>
<dbReference type="OrthoDB" id="1524092at2"/>
<evidence type="ECO:0000256" key="1">
    <source>
        <dbReference type="ARBA" id="ARBA00022801"/>
    </source>
</evidence>
<dbReference type="InterPro" id="IPR000673">
    <property type="entry name" value="Sig_transdc_resp-reg_Me-estase"/>
</dbReference>
<evidence type="ECO:0000256" key="3">
    <source>
        <dbReference type="ARBA" id="ARBA00048267"/>
    </source>
</evidence>
<comment type="catalytic activity">
    <reaction evidence="3">
        <text>[protein]-L-glutamate 5-O-methyl ester + H2O = L-glutamyl-[protein] + methanol + H(+)</text>
        <dbReference type="Rhea" id="RHEA:23236"/>
        <dbReference type="Rhea" id="RHEA-COMP:10208"/>
        <dbReference type="Rhea" id="RHEA-COMP:10311"/>
        <dbReference type="ChEBI" id="CHEBI:15377"/>
        <dbReference type="ChEBI" id="CHEBI:15378"/>
        <dbReference type="ChEBI" id="CHEBI:17790"/>
        <dbReference type="ChEBI" id="CHEBI:29973"/>
        <dbReference type="ChEBI" id="CHEBI:82795"/>
        <dbReference type="EC" id="3.1.1.61"/>
    </reaction>
</comment>
<evidence type="ECO:0000313" key="7">
    <source>
        <dbReference type="Proteomes" id="UP000304900"/>
    </source>
</evidence>
<dbReference type="PANTHER" id="PTHR42872:SF6">
    <property type="entry name" value="PROTEIN-GLUTAMATE METHYLESTERASE_PROTEIN-GLUTAMINE GLUTAMINASE"/>
    <property type="match status" value="1"/>
</dbReference>